<evidence type="ECO:0000256" key="1">
    <source>
        <dbReference type="SAM" id="MobiDB-lite"/>
    </source>
</evidence>
<evidence type="ECO:0000313" key="2">
    <source>
        <dbReference type="EMBL" id="CAF0728983.1"/>
    </source>
</evidence>
<dbReference type="OrthoDB" id="10060793at2759"/>
<protein>
    <submittedName>
        <fullName evidence="4">Uncharacterized protein</fullName>
    </submittedName>
</protein>
<comment type="caution">
    <text evidence="4">The sequence shown here is derived from an EMBL/GenBank/DDBJ whole genome shotgun (WGS) entry which is preliminary data.</text>
</comment>
<sequence>MVLYYGLLALETANNTIAATAAAATSTASIPRITSDRTSLSRKQKYLSNSIGKMPSSSTTSSSSSNSWIYTEDLKKRFEERYIDYRYVFVPVYIDPKSTRRNHSTIAIASHRIDRENSWIYSRSLRDHLFHSTSKISLPLTTNISSSACCVTNHGFMRDELPIKKDLKTRLFKRSSSVKEKSTTNISLSSLPFHPFMSSTSSSFSAITNNLGKYQTNMVVEEDDEGGDDENHFAPLIKHDSTIPSSLSTSRSMGVPLTDNNTIVNSTDTNETTFSTSKSSNTKTSIKHSTSHTNKLTRLRSFFFRTSPFSSSFSRTQQQQQQQQTTLSTPSLSNRIPTT</sequence>
<evidence type="ECO:0000313" key="4">
    <source>
        <dbReference type="EMBL" id="CAF0799445.1"/>
    </source>
</evidence>
<name>A0A813ST51_9BILA</name>
<feature type="compositionally biased region" description="Low complexity" evidence="1">
    <location>
        <begin position="310"/>
        <end position="333"/>
    </location>
</feature>
<gene>
    <name evidence="2" type="ORF">BJG266_LOCUS1029</name>
    <name evidence="3" type="ORF">QVE165_LOCUS3920</name>
    <name evidence="4" type="ORF">QVE165_LOCUS4137</name>
</gene>
<feature type="compositionally biased region" description="Low complexity" evidence="1">
    <location>
        <begin position="272"/>
        <end position="284"/>
    </location>
</feature>
<dbReference type="AlphaFoldDB" id="A0A813ST51"/>
<dbReference type="Proteomes" id="UP000663832">
    <property type="component" value="Unassembled WGS sequence"/>
</dbReference>
<dbReference type="EMBL" id="CAJNOI010000002">
    <property type="protein sequence ID" value="CAF0728983.1"/>
    <property type="molecule type" value="Genomic_DNA"/>
</dbReference>
<feature type="region of interest" description="Disordered" evidence="1">
    <location>
        <begin position="240"/>
        <end position="292"/>
    </location>
</feature>
<organism evidence="4 5">
    <name type="scientific">Adineta steineri</name>
    <dbReference type="NCBI Taxonomy" id="433720"/>
    <lineage>
        <taxon>Eukaryota</taxon>
        <taxon>Metazoa</taxon>
        <taxon>Spiralia</taxon>
        <taxon>Gnathifera</taxon>
        <taxon>Rotifera</taxon>
        <taxon>Eurotatoria</taxon>
        <taxon>Bdelloidea</taxon>
        <taxon>Adinetida</taxon>
        <taxon>Adinetidae</taxon>
        <taxon>Adineta</taxon>
    </lineage>
</organism>
<feature type="compositionally biased region" description="Low complexity" evidence="1">
    <location>
        <begin position="242"/>
        <end position="252"/>
    </location>
</feature>
<proteinExistence type="predicted"/>
<evidence type="ECO:0000313" key="5">
    <source>
        <dbReference type="Proteomes" id="UP000663832"/>
    </source>
</evidence>
<keyword evidence="5" id="KW-1185">Reference proteome</keyword>
<dbReference type="EMBL" id="CAJNOM010000014">
    <property type="protein sequence ID" value="CAF0795253.1"/>
    <property type="molecule type" value="Genomic_DNA"/>
</dbReference>
<dbReference type="Proteomes" id="UP000663877">
    <property type="component" value="Unassembled WGS sequence"/>
</dbReference>
<evidence type="ECO:0000313" key="3">
    <source>
        <dbReference type="EMBL" id="CAF0795253.1"/>
    </source>
</evidence>
<accession>A0A813ST51</accession>
<reference evidence="4" key="1">
    <citation type="submission" date="2021-02" db="EMBL/GenBank/DDBJ databases">
        <authorList>
            <person name="Nowell W R."/>
        </authorList>
    </citation>
    <scope>NUCLEOTIDE SEQUENCE</scope>
</reference>
<feature type="compositionally biased region" description="Polar residues" evidence="1">
    <location>
        <begin position="258"/>
        <end position="271"/>
    </location>
</feature>
<dbReference type="EMBL" id="CAJNOM010000015">
    <property type="protein sequence ID" value="CAF0799445.1"/>
    <property type="molecule type" value="Genomic_DNA"/>
</dbReference>
<feature type="region of interest" description="Disordered" evidence="1">
    <location>
        <begin position="310"/>
        <end position="339"/>
    </location>
</feature>